<dbReference type="AlphaFoldDB" id="Q0I3W1"/>
<gene>
    <name evidence="2" type="ordered locus">HS_1185</name>
</gene>
<dbReference type="HOGENOM" id="CLU_1159789_0_0_6"/>
<sequence>MQSTSVTYGQEADNDEVKKKVEAAKEANTTILNNILDGKPDSNDASSTSIAHNTVNVQDLSEVEKAIVEKGLIFQGNEDLVSRKLGEPLNIVGKGDKAKDITVADNNIKVSKKANVTPAKTDETLADTLEIGLSETLTGIKSIGKDNNSILVFNSGKSENSGTGDTGGTSENVGTSATNSKVELKVDGVSLTFTPVQNNTNATAKTVKISNVMAQLQQIQKILSTADSCIMHLKMLRVK</sequence>
<dbReference type="KEGG" id="hso:HS_1185"/>
<dbReference type="EMBL" id="CP000436">
    <property type="protein sequence ID" value="ABI25460.1"/>
    <property type="molecule type" value="Genomic_DNA"/>
</dbReference>
<accession>Q0I3W1</accession>
<organism evidence="2">
    <name type="scientific">Histophilus somni (strain 129Pt)</name>
    <name type="common">Haemophilus somnus</name>
    <dbReference type="NCBI Taxonomy" id="205914"/>
    <lineage>
        <taxon>Bacteria</taxon>
        <taxon>Pseudomonadati</taxon>
        <taxon>Pseudomonadota</taxon>
        <taxon>Gammaproteobacteria</taxon>
        <taxon>Pasteurellales</taxon>
        <taxon>Pasteurellaceae</taxon>
        <taxon>Histophilus</taxon>
    </lineage>
</organism>
<reference evidence="2" key="1">
    <citation type="submission" date="2006-08" db="EMBL/GenBank/DDBJ databases">
        <title>Complete genome sequence of Haemophilus somnus 129PT.</title>
        <authorList>
            <person name="Copeland A."/>
            <person name="Lucas S."/>
            <person name="Lapidus A."/>
            <person name="Barry K."/>
            <person name="Glavina del Rio T."/>
            <person name="Hammon N."/>
            <person name="Dalin E."/>
            <person name="Tice H."/>
            <person name="Pitluck S."/>
            <person name="Brettin T.S."/>
            <person name="Bruce D."/>
            <person name="Challacombe J.F."/>
            <person name="Chertkov O."/>
            <person name="Detter J.C."/>
            <person name="Gilna P."/>
            <person name="Han S."/>
            <person name="Misra M."/>
            <person name="Tapia R."/>
            <person name="Thayer N.N."/>
            <person name="Xie G."/>
            <person name="Inzana T.J."/>
            <person name="Duncan A.J."/>
            <person name="Siddaramppa S."/>
            <person name="Richardson P."/>
        </authorList>
    </citation>
    <scope>NUCLEOTIDE SEQUENCE</scope>
    <source>
        <strain evidence="2">129PT</strain>
    </source>
</reference>
<proteinExistence type="predicted"/>
<evidence type="ECO:0000313" key="2">
    <source>
        <dbReference type="EMBL" id="ABI25460.1"/>
    </source>
</evidence>
<protein>
    <submittedName>
        <fullName evidence="2">Uncharacterized protein</fullName>
    </submittedName>
</protein>
<feature type="region of interest" description="Disordered" evidence="1">
    <location>
        <begin position="156"/>
        <end position="175"/>
    </location>
</feature>
<name>Q0I3W1_HISS1</name>
<evidence type="ECO:0000256" key="1">
    <source>
        <dbReference type="SAM" id="MobiDB-lite"/>
    </source>
</evidence>